<name>A0A8J6AZJ6_9EUKA</name>
<evidence type="ECO:0000313" key="2">
    <source>
        <dbReference type="EMBL" id="KAG9389747.1"/>
    </source>
</evidence>
<gene>
    <name evidence="2" type="ORF">J8273_8421</name>
</gene>
<keyword evidence="1" id="KW-0812">Transmembrane</keyword>
<keyword evidence="1" id="KW-1133">Transmembrane helix</keyword>
<proteinExistence type="predicted"/>
<dbReference type="EMBL" id="JAHDYR010000067">
    <property type="protein sequence ID" value="KAG9389747.1"/>
    <property type="molecule type" value="Genomic_DNA"/>
</dbReference>
<evidence type="ECO:0000256" key="1">
    <source>
        <dbReference type="SAM" id="Phobius"/>
    </source>
</evidence>
<keyword evidence="3" id="KW-1185">Reference proteome</keyword>
<organism evidence="2 3">
    <name type="scientific">Carpediemonas membranifera</name>
    <dbReference type="NCBI Taxonomy" id="201153"/>
    <lineage>
        <taxon>Eukaryota</taxon>
        <taxon>Metamonada</taxon>
        <taxon>Carpediemonas-like organisms</taxon>
        <taxon>Carpediemonas</taxon>
    </lineage>
</organism>
<protein>
    <submittedName>
        <fullName evidence="2">C2H2-type zinc finger</fullName>
    </submittedName>
</protein>
<sequence length="152" mass="16428">MPFQNAHVGRLQLASVDWAVGLRAVLLYSVFPEICACFLALFTPKALLERLVLLKALRVDGGDVAVEFGEDLLAVRAPFLRVRLLIALIVVGGDVMLLHIALACPSVGRSCAAGACERSSDPRYRSHGRTYSPCMGFGGESLRCGREARHSC</sequence>
<keyword evidence="1" id="KW-0472">Membrane</keyword>
<dbReference type="AlphaFoldDB" id="A0A8J6AZJ6"/>
<dbReference type="Proteomes" id="UP000717585">
    <property type="component" value="Unassembled WGS sequence"/>
</dbReference>
<feature type="transmembrane region" description="Helical" evidence="1">
    <location>
        <begin position="20"/>
        <end position="42"/>
    </location>
</feature>
<accession>A0A8J6AZJ6</accession>
<reference evidence="2" key="1">
    <citation type="submission" date="2021-05" db="EMBL/GenBank/DDBJ databases">
        <title>A free-living protist that lacks canonical eukaryotic 1 DNA replication and segregation systems.</title>
        <authorList>
            <person name="Salas-Leiva D.E."/>
            <person name="Tromer E.C."/>
            <person name="Curtis B.A."/>
            <person name="Jerlstrom-Hultqvist J."/>
            <person name="Kolisko M."/>
            <person name="Yi Z."/>
            <person name="Salas-Leiva J.S."/>
            <person name="Gallot-Lavallee L."/>
            <person name="Kops G.J.P.L."/>
            <person name="Archibald J.M."/>
            <person name="Simpson A.G.B."/>
            <person name="Roger A.J."/>
        </authorList>
    </citation>
    <scope>NUCLEOTIDE SEQUENCE</scope>
    <source>
        <strain evidence="2">BICM</strain>
    </source>
</reference>
<feature type="transmembrane region" description="Helical" evidence="1">
    <location>
        <begin position="82"/>
        <end position="102"/>
    </location>
</feature>
<evidence type="ECO:0000313" key="3">
    <source>
        <dbReference type="Proteomes" id="UP000717585"/>
    </source>
</evidence>
<comment type="caution">
    <text evidence="2">The sequence shown here is derived from an EMBL/GenBank/DDBJ whole genome shotgun (WGS) entry which is preliminary data.</text>
</comment>